<dbReference type="GO" id="GO:0005506">
    <property type="term" value="F:iron ion binding"/>
    <property type="evidence" value="ECO:0007669"/>
    <property type="project" value="InterPro"/>
</dbReference>
<evidence type="ECO:0000313" key="9">
    <source>
        <dbReference type="EMBL" id="PHT88602.1"/>
    </source>
</evidence>
<dbReference type="Gramene" id="PHT88602">
    <property type="protein sequence ID" value="PHT88602"/>
    <property type="gene ID" value="T459_10708"/>
</dbReference>
<evidence type="ECO:0000313" key="10">
    <source>
        <dbReference type="Proteomes" id="UP000222542"/>
    </source>
</evidence>
<dbReference type="Proteomes" id="UP000222542">
    <property type="component" value="Unassembled WGS sequence"/>
</dbReference>
<evidence type="ECO:0000256" key="6">
    <source>
        <dbReference type="ARBA" id="ARBA00023033"/>
    </source>
</evidence>
<feature type="binding site" description="axial binding residue" evidence="7">
    <location>
        <position position="68"/>
    </location>
    <ligand>
        <name>heme</name>
        <dbReference type="ChEBI" id="CHEBI:30413"/>
    </ligand>
    <ligandPart>
        <name>Fe</name>
        <dbReference type="ChEBI" id="CHEBI:18248"/>
    </ligandPart>
</feature>
<dbReference type="GO" id="GO:0016705">
    <property type="term" value="F:oxidoreductase activity, acting on paired donors, with incorporation or reduction of molecular oxygen"/>
    <property type="evidence" value="ECO:0007669"/>
    <property type="project" value="InterPro"/>
</dbReference>
<keyword evidence="2 7" id="KW-0349">Heme</keyword>
<dbReference type="PROSITE" id="PS00086">
    <property type="entry name" value="CYTOCHROME_P450"/>
    <property type="match status" value="1"/>
</dbReference>
<dbReference type="InterPro" id="IPR001128">
    <property type="entry name" value="Cyt_P450"/>
</dbReference>
<keyword evidence="4 8" id="KW-0560">Oxidoreductase</keyword>
<reference evidence="9 10" key="2">
    <citation type="journal article" date="2017" name="Genome Biol.">
        <title>New reference genome sequences of hot pepper reveal the massive evolution of plant disease-resistance genes by retroduplication.</title>
        <authorList>
            <person name="Kim S."/>
            <person name="Park J."/>
            <person name="Yeom S.I."/>
            <person name="Kim Y.M."/>
            <person name="Seo E."/>
            <person name="Kim K.T."/>
            <person name="Kim M.S."/>
            <person name="Lee J.M."/>
            <person name="Cheong K."/>
            <person name="Shin H.S."/>
            <person name="Kim S.B."/>
            <person name="Han K."/>
            <person name="Lee J."/>
            <person name="Park M."/>
            <person name="Lee H.A."/>
            <person name="Lee H.Y."/>
            <person name="Lee Y."/>
            <person name="Oh S."/>
            <person name="Lee J.H."/>
            <person name="Choi E."/>
            <person name="Choi E."/>
            <person name="Lee S.E."/>
            <person name="Jeon J."/>
            <person name="Kim H."/>
            <person name="Choi G."/>
            <person name="Song H."/>
            <person name="Lee J."/>
            <person name="Lee S.C."/>
            <person name="Kwon J.K."/>
            <person name="Lee H.Y."/>
            <person name="Koo N."/>
            <person name="Hong Y."/>
            <person name="Kim R.W."/>
            <person name="Kang W.H."/>
            <person name="Huh J.H."/>
            <person name="Kang B.C."/>
            <person name="Yang T.J."/>
            <person name="Lee Y.H."/>
            <person name="Bennetzen J.L."/>
            <person name="Choi D."/>
        </authorList>
    </citation>
    <scope>NUCLEOTIDE SEQUENCE [LARGE SCALE GENOMIC DNA]</scope>
    <source>
        <strain evidence="10">cv. CM334</strain>
    </source>
</reference>
<dbReference type="GO" id="GO:0004497">
    <property type="term" value="F:monooxygenase activity"/>
    <property type="evidence" value="ECO:0007669"/>
    <property type="project" value="UniProtKB-KW"/>
</dbReference>
<evidence type="ECO:0000256" key="7">
    <source>
        <dbReference type="PIRSR" id="PIRSR602401-1"/>
    </source>
</evidence>
<dbReference type="GO" id="GO:0020037">
    <property type="term" value="F:heme binding"/>
    <property type="evidence" value="ECO:0007669"/>
    <property type="project" value="InterPro"/>
</dbReference>
<evidence type="ECO:0000256" key="1">
    <source>
        <dbReference type="ARBA" id="ARBA00010617"/>
    </source>
</evidence>
<dbReference type="AlphaFoldDB" id="A0A2G3A304"/>
<evidence type="ECO:0000256" key="8">
    <source>
        <dbReference type="RuleBase" id="RU000461"/>
    </source>
</evidence>
<dbReference type="InterPro" id="IPR052306">
    <property type="entry name" value="CYP450_71D"/>
</dbReference>
<dbReference type="Pfam" id="PF00067">
    <property type="entry name" value="p450"/>
    <property type="match status" value="1"/>
</dbReference>
<protein>
    <submittedName>
        <fullName evidence="9">Uncharacterized protein</fullName>
    </submittedName>
</protein>
<name>A0A2G3A304_CAPAN</name>
<accession>A0A2G3A304</accession>
<dbReference type="InterPro" id="IPR036396">
    <property type="entry name" value="Cyt_P450_sf"/>
</dbReference>
<evidence type="ECO:0000256" key="5">
    <source>
        <dbReference type="ARBA" id="ARBA00023004"/>
    </source>
</evidence>
<dbReference type="InterPro" id="IPR002401">
    <property type="entry name" value="Cyt_P450_E_grp-I"/>
</dbReference>
<organism evidence="9 10">
    <name type="scientific">Capsicum annuum</name>
    <name type="common">Capsicum pepper</name>
    <dbReference type="NCBI Taxonomy" id="4072"/>
    <lineage>
        <taxon>Eukaryota</taxon>
        <taxon>Viridiplantae</taxon>
        <taxon>Streptophyta</taxon>
        <taxon>Embryophyta</taxon>
        <taxon>Tracheophyta</taxon>
        <taxon>Spermatophyta</taxon>
        <taxon>Magnoliopsida</taxon>
        <taxon>eudicotyledons</taxon>
        <taxon>Gunneridae</taxon>
        <taxon>Pentapetalae</taxon>
        <taxon>asterids</taxon>
        <taxon>lamiids</taxon>
        <taxon>Solanales</taxon>
        <taxon>Solanaceae</taxon>
        <taxon>Solanoideae</taxon>
        <taxon>Capsiceae</taxon>
        <taxon>Capsicum</taxon>
    </lineage>
</organism>
<reference evidence="9 10" key="1">
    <citation type="journal article" date="2014" name="Nat. Genet.">
        <title>Genome sequence of the hot pepper provides insights into the evolution of pungency in Capsicum species.</title>
        <authorList>
            <person name="Kim S."/>
            <person name="Park M."/>
            <person name="Yeom S.I."/>
            <person name="Kim Y.M."/>
            <person name="Lee J.M."/>
            <person name="Lee H.A."/>
            <person name="Seo E."/>
            <person name="Choi J."/>
            <person name="Cheong K."/>
            <person name="Kim K.T."/>
            <person name="Jung K."/>
            <person name="Lee G.W."/>
            <person name="Oh S.K."/>
            <person name="Bae C."/>
            <person name="Kim S.B."/>
            <person name="Lee H.Y."/>
            <person name="Kim S.Y."/>
            <person name="Kim M.S."/>
            <person name="Kang B.C."/>
            <person name="Jo Y.D."/>
            <person name="Yang H.B."/>
            <person name="Jeong H.J."/>
            <person name="Kang W.H."/>
            <person name="Kwon J.K."/>
            <person name="Shin C."/>
            <person name="Lim J.Y."/>
            <person name="Park J.H."/>
            <person name="Huh J.H."/>
            <person name="Kim J.S."/>
            <person name="Kim B.D."/>
            <person name="Cohen O."/>
            <person name="Paran I."/>
            <person name="Suh M.C."/>
            <person name="Lee S.B."/>
            <person name="Kim Y.K."/>
            <person name="Shin Y."/>
            <person name="Noh S.J."/>
            <person name="Park J."/>
            <person name="Seo Y.S."/>
            <person name="Kwon S.Y."/>
            <person name="Kim H.A."/>
            <person name="Park J.M."/>
            <person name="Kim H.J."/>
            <person name="Choi S.B."/>
            <person name="Bosland P.W."/>
            <person name="Reeves G."/>
            <person name="Jo S.H."/>
            <person name="Lee B.W."/>
            <person name="Cho H.T."/>
            <person name="Choi H.S."/>
            <person name="Lee M.S."/>
            <person name="Yu Y."/>
            <person name="Do Choi Y."/>
            <person name="Park B.S."/>
            <person name="van Deynze A."/>
            <person name="Ashrafi H."/>
            <person name="Hill T."/>
            <person name="Kim W.T."/>
            <person name="Pai H.S."/>
            <person name="Ahn H.K."/>
            <person name="Yeam I."/>
            <person name="Giovannoni J.J."/>
            <person name="Rose J.K."/>
            <person name="Sorensen I."/>
            <person name="Lee S.J."/>
            <person name="Kim R.W."/>
            <person name="Choi I.Y."/>
            <person name="Choi B.S."/>
            <person name="Lim J.S."/>
            <person name="Lee Y.H."/>
            <person name="Choi D."/>
        </authorList>
    </citation>
    <scope>NUCLEOTIDE SEQUENCE [LARGE SCALE GENOMIC DNA]</scope>
    <source>
        <strain evidence="10">cv. CM334</strain>
    </source>
</reference>
<dbReference type="InterPro" id="IPR017972">
    <property type="entry name" value="Cyt_P450_CS"/>
</dbReference>
<keyword evidence="10" id="KW-1185">Reference proteome</keyword>
<gene>
    <name evidence="9" type="ORF">T459_10708</name>
</gene>
<dbReference type="PRINTS" id="PR00463">
    <property type="entry name" value="EP450I"/>
</dbReference>
<proteinExistence type="inferred from homology"/>
<sequence length="92" mass="10856">MQRRNKNWKLHNTHQKQSPGECIWAIRRDSKVWNDSESFVPERFENSSTDFRGNHFEYISFGAGRRMCPGLIFGLLSVEYTLAEFILRSENS</sequence>
<comment type="cofactor">
    <cofactor evidence="7">
        <name>heme</name>
        <dbReference type="ChEBI" id="CHEBI:30413"/>
    </cofactor>
</comment>
<evidence type="ECO:0000256" key="3">
    <source>
        <dbReference type="ARBA" id="ARBA00022723"/>
    </source>
</evidence>
<dbReference type="SUPFAM" id="SSF48264">
    <property type="entry name" value="Cytochrome P450"/>
    <property type="match status" value="1"/>
</dbReference>
<dbReference type="Gene3D" id="1.10.630.10">
    <property type="entry name" value="Cytochrome P450"/>
    <property type="match status" value="1"/>
</dbReference>
<dbReference type="EMBL" id="AYRZ02000003">
    <property type="protein sequence ID" value="PHT88602.1"/>
    <property type="molecule type" value="Genomic_DNA"/>
</dbReference>
<keyword evidence="5 7" id="KW-0408">Iron</keyword>
<evidence type="ECO:0000256" key="2">
    <source>
        <dbReference type="ARBA" id="ARBA00022617"/>
    </source>
</evidence>
<comment type="caution">
    <text evidence="9">The sequence shown here is derived from an EMBL/GenBank/DDBJ whole genome shotgun (WGS) entry which is preliminary data.</text>
</comment>
<dbReference type="PANTHER" id="PTHR47953:SF16">
    <property type="entry name" value="CYTOCHROME P450 71D8"/>
    <property type="match status" value="1"/>
</dbReference>
<keyword evidence="3 7" id="KW-0479">Metal-binding</keyword>
<keyword evidence="6 8" id="KW-0503">Monooxygenase</keyword>
<comment type="similarity">
    <text evidence="1 8">Belongs to the cytochrome P450 family.</text>
</comment>
<dbReference type="SMR" id="A0A2G3A304"/>
<evidence type="ECO:0000256" key="4">
    <source>
        <dbReference type="ARBA" id="ARBA00023002"/>
    </source>
</evidence>
<dbReference type="PANTHER" id="PTHR47953">
    <property type="entry name" value="OS08G0105600 PROTEIN"/>
    <property type="match status" value="1"/>
</dbReference>